<dbReference type="InterPro" id="IPR006141">
    <property type="entry name" value="Intein_N"/>
</dbReference>
<feature type="domain" description="Hint" evidence="22">
    <location>
        <begin position="417"/>
        <end position="461"/>
    </location>
</feature>
<keyword evidence="5 20" id="KW-1003">Cell membrane</keyword>
<feature type="compositionally biased region" description="Polar residues" evidence="21">
    <location>
        <begin position="169"/>
        <end position="179"/>
    </location>
</feature>
<accession>A0A9P0BV95</accession>
<evidence type="ECO:0000256" key="21">
    <source>
        <dbReference type="SAM" id="MobiDB-lite"/>
    </source>
</evidence>
<evidence type="ECO:0000256" key="10">
    <source>
        <dbReference type="ARBA" id="ARBA00022729"/>
    </source>
</evidence>
<dbReference type="GO" id="GO:0001708">
    <property type="term" value="P:cell fate specification"/>
    <property type="evidence" value="ECO:0007669"/>
    <property type="project" value="TreeGrafter"/>
</dbReference>
<dbReference type="GO" id="GO:0016740">
    <property type="term" value="F:transferase activity"/>
    <property type="evidence" value="ECO:0007669"/>
    <property type="project" value="UniProtKB-KW"/>
</dbReference>
<dbReference type="GO" id="GO:0005886">
    <property type="term" value="C:plasma membrane"/>
    <property type="evidence" value="ECO:0007669"/>
    <property type="project" value="UniProtKB-SubCell"/>
</dbReference>
<comment type="subcellular location">
    <molecule>Protein hedgehog N-product</molecule>
    <subcellularLocation>
        <location evidence="20">Cell membrane</location>
        <topology evidence="20">Lipid-anchor</topology>
    </subcellularLocation>
</comment>
<keyword evidence="9" id="KW-0479">Metal-binding</keyword>
<evidence type="ECO:0000256" key="4">
    <source>
        <dbReference type="ARBA" id="ARBA00022473"/>
    </source>
</evidence>
<dbReference type="InterPro" id="IPR036844">
    <property type="entry name" value="Hint_dom_sf"/>
</dbReference>
<keyword evidence="8" id="KW-0709">Segmentation polarity protein</keyword>
<dbReference type="InterPro" id="IPR001657">
    <property type="entry name" value="Hedgehog"/>
</dbReference>
<dbReference type="SMART" id="SM00306">
    <property type="entry name" value="HintN"/>
    <property type="match status" value="1"/>
</dbReference>
<dbReference type="GO" id="GO:0005789">
    <property type="term" value="C:endoplasmic reticulum membrane"/>
    <property type="evidence" value="ECO:0007669"/>
    <property type="project" value="UniProtKB-SubCell"/>
</dbReference>
<dbReference type="GO" id="GO:0000139">
    <property type="term" value="C:Golgi membrane"/>
    <property type="evidence" value="ECO:0007669"/>
    <property type="project" value="UniProtKB-SubCell"/>
</dbReference>
<dbReference type="Proteomes" id="UP001154114">
    <property type="component" value="Chromosome 6"/>
</dbReference>
<dbReference type="GO" id="GO:0005615">
    <property type="term" value="C:extracellular space"/>
    <property type="evidence" value="ECO:0007669"/>
    <property type="project" value="TreeGrafter"/>
</dbReference>
<comment type="subcellular location">
    <subcellularLocation>
        <location evidence="2">Cytoplasm</location>
    </subcellularLocation>
    <subcellularLocation>
        <location evidence="1">Nucleus</location>
    </subcellularLocation>
</comment>
<comment type="function">
    <molecule>Protein hedgehog N-product</molecule>
    <text evidence="20">The dually lipidated hedgehog protein N-product is a morphogen which is essential for a variety of patterning events during development.</text>
</comment>
<dbReference type="GO" id="GO:0008233">
    <property type="term" value="F:peptidase activity"/>
    <property type="evidence" value="ECO:0007669"/>
    <property type="project" value="UniProtKB-UniRule"/>
</dbReference>
<dbReference type="GO" id="GO:0016539">
    <property type="term" value="P:intein-mediated protein splicing"/>
    <property type="evidence" value="ECO:0007669"/>
    <property type="project" value="InterPro"/>
</dbReference>
<keyword evidence="20" id="KW-0333">Golgi apparatus</keyword>
<evidence type="ECO:0000259" key="22">
    <source>
        <dbReference type="SMART" id="SM00305"/>
    </source>
</evidence>
<dbReference type="GO" id="GO:0010468">
    <property type="term" value="P:regulation of gene expression"/>
    <property type="evidence" value="ECO:0007669"/>
    <property type="project" value="TreeGrafter"/>
</dbReference>
<keyword evidence="4 20" id="KW-0217">Developmental protein</keyword>
<proteinExistence type="inferred from homology"/>
<evidence type="ECO:0000256" key="15">
    <source>
        <dbReference type="ARBA" id="ARBA00023139"/>
    </source>
</evidence>
<comment type="subcellular location">
    <molecule>Sonic hedgehog protein</molecule>
    <subcellularLocation>
        <location evidence="20">Endoplasmic reticulum membrane</location>
    </subcellularLocation>
    <subcellularLocation>
        <location evidence="20">Golgi apparatus membrane</location>
    </subcellularLocation>
</comment>
<keyword evidence="6 20" id="KW-0645">Protease</keyword>
<reference evidence="24" key="1">
    <citation type="submission" date="2021-12" db="EMBL/GenBank/DDBJ databases">
        <authorList>
            <person name="King R."/>
        </authorList>
    </citation>
    <scope>NUCLEOTIDE SEQUENCE</scope>
</reference>
<evidence type="ECO:0000256" key="2">
    <source>
        <dbReference type="ARBA" id="ARBA00004496"/>
    </source>
</evidence>
<dbReference type="GO" id="GO:0048731">
    <property type="term" value="P:system development"/>
    <property type="evidence" value="ECO:0007669"/>
    <property type="project" value="UniProtKB-ARBA"/>
</dbReference>
<sequence length="520" mass="56874">MCHSRRVATAPPSMCSREFYGRVNSLKHYRPGVLVQHSPPLASADTSTRRSFDDDDVCSQREVRATRLPGRVVCWRWRSARGGGGWAAARDAGSVVLALGRVPAGSQCRSDRGARWSCVERVWSDVCEMRLSLVLLWLGAAAACGPSRGYTRRQGARRITPLVFGQHDPNISENRNTASGPPEGRITRDDERFKDLVPNYNPDIDFRDDEGTGADRLMTQRCKEKLNTLAISVMNQWPGVRLRVIEGWDEENSHLEQSLHYEGRAVDLTTSDRDRAKYGMLARLAVEAGFDWVFYESRSYIHCSVKTESSVGTGAGCFPEGSMVYTEKGPRDIATIQTGDRVLAASDDGKMIYSEVLTFIDRDPNTTRAFIEVTAENGVTITTTPSHLLLLAAADGWREAFAAHVQVGDVLLTRGAADVFRPSRVVATRMTSRRGVFAPLTKAGTIIVDDALASCYALVRSHSLAHAAMAPLRWLAGWAGAGGAGGAGGAEGAGARGVHWYARALYSVGEFVLPASYRYR</sequence>
<comment type="function">
    <text evidence="18">The C-terminal part of the hedgehog protein precursor displays an autoproteolysis activity that results in the cleavage of the full-length protein into two parts (N-product and C-product). In addition, the C-terminal part displays a cholesterol transferase activity that results by the covalent attachment of a cholesterol moiety to the C-terminal of the newly generated N-product. Once cleaved, the C-product has no signaling activity and diffuses from the cell.</text>
</comment>
<evidence type="ECO:0000256" key="12">
    <source>
        <dbReference type="ARBA" id="ARBA00022813"/>
    </source>
</evidence>
<evidence type="ECO:0000256" key="17">
    <source>
        <dbReference type="ARBA" id="ARBA00023301"/>
    </source>
</evidence>
<dbReference type="SUPFAM" id="SSF55166">
    <property type="entry name" value="Hedgehog/DD-peptidase"/>
    <property type="match status" value="1"/>
</dbReference>
<dbReference type="GO" id="GO:0007367">
    <property type="term" value="P:segment polarity determination"/>
    <property type="evidence" value="ECO:0007669"/>
    <property type="project" value="UniProtKB-KW"/>
</dbReference>
<dbReference type="InterPro" id="IPR009045">
    <property type="entry name" value="Zn_M74/Hedgehog-like"/>
</dbReference>
<gene>
    <name evidence="24" type="ORF">CINC_LOCUS11395</name>
</gene>
<dbReference type="EMBL" id="LR824009">
    <property type="protein sequence ID" value="CAH0605411.1"/>
    <property type="molecule type" value="Genomic_DNA"/>
</dbReference>
<dbReference type="GO" id="GO:0007267">
    <property type="term" value="P:cell-cell signaling"/>
    <property type="evidence" value="ECO:0007669"/>
    <property type="project" value="InterPro"/>
</dbReference>
<evidence type="ECO:0000256" key="11">
    <source>
        <dbReference type="ARBA" id="ARBA00022801"/>
    </source>
</evidence>
<dbReference type="CDD" id="cd00081">
    <property type="entry name" value="Hint"/>
    <property type="match status" value="1"/>
</dbReference>
<dbReference type="InterPro" id="IPR003586">
    <property type="entry name" value="Hint_dom_C"/>
</dbReference>
<dbReference type="FunFam" id="2.170.16.10:FF:000001">
    <property type="entry name" value="Indian hedgehog"/>
    <property type="match status" value="1"/>
</dbReference>
<evidence type="ECO:0000256" key="20">
    <source>
        <dbReference type="RuleBase" id="RU280812"/>
    </source>
</evidence>
<dbReference type="GO" id="GO:0009653">
    <property type="term" value="P:anatomical structure morphogenesis"/>
    <property type="evidence" value="ECO:0007669"/>
    <property type="project" value="UniProtKB-KW"/>
</dbReference>
<dbReference type="PROSITE" id="PS50817">
    <property type="entry name" value="INTEIN_N_TER"/>
    <property type="match status" value="1"/>
</dbReference>
<comment type="catalytic activity">
    <reaction evidence="19">
        <text>glycyl-L-cysteinyl-[protein] + cholesterol + H(+) = [protein]-C-terminal glycyl cholesterol ester + N-terminal L-cysteinyl-[protein]</text>
        <dbReference type="Rhea" id="RHEA:59504"/>
        <dbReference type="Rhea" id="RHEA-COMP:12707"/>
        <dbReference type="Rhea" id="RHEA-COMP:15369"/>
        <dbReference type="Rhea" id="RHEA-COMP:15374"/>
        <dbReference type="ChEBI" id="CHEBI:15378"/>
        <dbReference type="ChEBI" id="CHEBI:16113"/>
        <dbReference type="ChEBI" id="CHEBI:65250"/>
        <dbReference type="ChEBI" id="CHEBI:143135"/>
        <dbReference type="ChEBI" id="CHEBI:143140"/>
    </reaction>
    <physiologicalReaction direction="left-to-right" evidence="19">
        <dbReference type="Rhea" id="RHEA:59505"/>
    </physiologicalReaction>
</comment>
<evidence type="ECO:0000259" key="23">
    <source>
        <dbReference type="SMART" id="SM00306"/>
    </source>
</evidence>
<protein>
    <recommendedName>
        <fullName evidence="20">Hedgehog protein</fullName>
    </recommendedName>
</protein>
<dbReference type="OrthoDB" id="5212at2759"/>
<dbReference type="Gene3D" id="2.170.16.10">
    <property type="entry name" value="Hedgehog/Intein (Hint) domain"/>
    <property type="match status" value="1"/>
</dbReference>
<feature type="domain" description="Hint" evidence="23">
    <location>
        <begin position="315"/>
        <end position="415"/>
    </location>
</feature>
<dbReference type="GO" id="GO:0005509">
    <property type="term" value="F:calcium ion binding"/>
    <property type="evidence" value="ECO:0007669"/>
    <property type="project" value="TreeGrafter"/>
</dbReference>
<dbReference type="GO" id="GO:0016540">
    <property type="term" value="P:protein autoprocessing"/>
    <property type="evidence" value="ECO:0007669"/>
    <property type="project" value="InterPro"/>
</dbReference>
<evidence type="ECO:0000256" key="18">
    <source>
        <dbReference type="ARBA" id="ARBA00045369"/>
    </source>
</evidence>
<evidence type="ECO:0000313" key="24">
    <source>
        <dbReference type="EMBL" id="CAH0605411.1"/>
    </source>
</evidence>
<dbReference type="SMART" id="SM00305">
    <property type="entry name" value="HintC"/>
    <property type="match status" value="1"/>
</dbReference>
<dbReference type="GO" id="GO:0005634">
    <property type="term" value="C:nucleus"/>
    <property type="evidence" value="ECO:0007669"/>
    <property type="project" value="UniProtKB-SubCell"/>
</dbReference>
<dbReference type="AlphaFoldDB" id="A0A9P0BV95"/>
<comment type="similarity">
    <text evidence="3 20">Belongs to the hedgehog family.</text>
</comment>
<evidence type="ECO:0000256" key="13">
    <source>
        <dbReference type="ARBA" id="ARBA00022837"/>
    </source>
</evidence>
<evidence type="ECO:0000256" key="9">
    <source>
        <dbReference type="ARBA" id="ARBA00022723"/>
    </source>
</evidence>
<evidence type="ECO:0000256" key="3">
    <source>
        <dbReference type="ARBA" id="ARBA00010649"/>
    </source>
</evidence>
<evidence type="ECO:0000256" key="8">
    <source>
        <dbReference type="ARBA" id="ARBA00022716"/>
    </source>
</evidence>
<keyword evidence="20" id="KW-0256">Endoplasmic reticulum</keyword>
<dbReference type="GO" id="GO:0016015">
    <property type="term" value="F:morphogen activity"/>
    <property type="evidence" value="ECO:0007669"/>
    <property type="project" value="UniProtKB-KW"/>
</dbReference>
<evidence type="ECO:0000256" key="19">
    <source>
        <dbReference type="ARBA" id="ARBA00048589"/>
    </source>
</evidence>
<dbReference type="PANTHER" id="PTHR11889">
    <property type="entry name" value="HEDGEHOG"/>
    <property type="match status" value="1"/>
</dbReference>
<dbReference type="InterPro" id="IPR050387">
    <property type="entry name" value="Hedgehog_Signaling"/>
</dbReference>
<dbReference type="FunFam" id="3.30.1380.10:FF:000001">
    <property type="entry name" value="Indian hedgehog"/>
    <property type="match status" value="1"/>
</dbReference>
<keyword evidence="25" id="KW-1185">Reference proteome</keyword>
<dbReference type="Pfam" id="PF01079">
    <property type="entry name" value="Hint"/>
    <property type="match status" value="1"/>
</dbReference>
<evidence type="ECO:0000256" key="7">
    <source>
        <dbReference type="ARBA" id="ARBA00022679"/>
    </source>
</evidence>
<evidence type="ECO:0000256" key="1">
    <source>
        <dbReference type="ARBA" id="ARBA00004123"/>
    </source>
</evidence>
<evidence type="ECO:0000256" key="5">
    <source>
        <dbReference type="ARBA" id="ARBA00022475"/>
    </source>
</evidence>
<keyword evidence="10 20" id="KW-0732">Signal</keyword>
<dbReference type="InterPro" id="IPR003587">
    <property type="entry name" value="Hint_dom_N"/>
</dbReference>
<name>A0A9P0BV95_CHRIL</name>
<feature type="region of interest" description="Disordered" evidence="21">
    <location>
        <begin position="166"/>
        <end position="191"/>
    </location>
</feature>
<keyword evidence="7" id="KW-0808">Transferase</keyword>
<keyword evidence="16" id="KW-0449">Lipoprotein</keyword>
<evidence type="ECO:0000256" key="6">
    <source>
        <dbReference type="ARBA" id="ARBA00022670"/>
    </source>
</evidence>
<keyword evidence="12 20" id="KW-0068">Autocatalytic cleavage</keyword>
<organism evidence="24 25">
    <name type="scientific">Chrysodeixis includens</name>
    <name type="common">Soybean looper</name>
    <name type="synonym">Pseudoplusia includens</name>
    <dbReference type="NCBI Taxonomy" id="689277"/>
    <lineage>
        <taxon>Eukaryota</taxon>
        <taxon>Metazoa</taxon>
        <taxon>Ecdysozoa</taxon>
        <taxon>Arthropoda</taxon>
        <taxon>Hexapoda</taxon>
        <taxon>Insecta</taxon>
        <taxon>Pterygota</taxon>
        <taxon>Neoptera</taxon>
        <taxon>Endopterygota</taxon>
        <taxon>Lepidoptera</taxon>
        <taxon>Glossata</taxon>
        <taxon>Ditrysia</taxon>
        <taxon>Noctuoidea</taxon>
        <taxon>Noctuidae</taxon>
        <taxon>Plusiinae</taxon>
        <taxon>Chrysodeixis</taxon>
    </lineage>
</organism>
<dbReference type="PRINTS" id="PR00632">
    <property type="entry name" value="SONICHHOG"/>
</dbReference>
<dbReference type="InterPro" id="IPR000320">
    <property type="entry name" value="Hedgehog_signalling_dom"/>
</dbReference>
<dbReference type="Gene3D" id="3.30.1380.10">
    <property type="match status" value="1"/>
</dbReference>
<dbReference type="GO" id="GO:0005113">
    <property type="term" value="F:patched binding"/>
    <property type="evidence" value="ECO:0007669"/>
    <property type="project" value="TreeGrafter"/>
</dbReference>
<dbReference type="GO" id="GO:0007224">
    <property type="term" value="P:smoothened signaling pathway"/>
    <property type="evidence" value="ECO:0007669"/>
    <property type="project" value="TreeGrafter"/>
</dbReference>
<evidence type="ECO:0000256" key="14">
    <source>
        <dbReference type="ARBA" id="ARBA00023136"/>
    </source>
</evidence>
<dbReference type="PANTHER" id="PTHR11889:SF31">
    <property type="entry name" value="PROTEIN HEDGEHOG"/>
    <property type="match status" value="1"/>
</dbReference>
<dbReference type="Pfam" id="PF01085">
    <property type="entry name" value="HH_signal"/>
    <property type="match status" value="1"/>
</dbReference>
<keyword evidence="15" id="KW-0564">Palmitate</keyword>
<keyword evidence="17" id="KW-0504">Morphogen</keyword>
<evidence type="ECO:0000256" key="16">
    <source>
        <dbReference type="ARBA" id="ARBA00023288"/>
    </source>
</evidence>
<dbReference type="InterPro" id="IPR001767">
    <property type="entry name" value="Hedgehog_Hint"/>
</dbReference>
<keyword evidence="14 20" id="KW-0472">Membrane</keyword>
<dbReference type="SUPFAM" id="SSF51294">
    <property type="entry name" value="Hedgehog/intein (Hint) domain"/>
    <property type="match status" value="1"/>
</dbReference>
<keyword evidence="11 20" id="KW-0378">Hydrolase</keyword>
<keyword evidence="13" id="KW-0106">Calcium</keyword>
<comment type="function">
    <molecule>Protein hedgehog</molecule>
    <text evidence="20">The C-terminal part of the hedgehog protein precursor displays an autoproteolysis activity that results in the cleavage of the full-length protein into two parts (N-product and C-product). In addition, the C-terminal part displays a cholesterol transferase activity that results by the covalent attachment of a cholesterol moiety to the C-terminal of the newly generated N-product.</text>
</comment>
<evidence type="ECO:0000313" key="25">
    <source>
        <dbReference type="Proteomes" id="UP001154114"/>
    </source>
</evidence>